<dbReference type="EMBL" id="DQWE01000414">
    <property type="protein sequence ID" value="HDI83903.1"/>
    <property type="molecule type" value="Genomic_DNA"/>
</dbReference>
<proteinExistence type="predicted"/>
<dbReference type="Proteomes" id="UP000885847">
    <property type="component" value="Unassembled WGS sequence"/>
</dbReference>
<reference evidence="1" key="1">
    <citation type="journal article" date="2020" name="mSystems">
        <title>Genome- and Community-Level Interaction Insights into Carbon Utilization and Element Cycling Functions of Hydrothermarchaeota in Hydrothermal Sediment.</title>
        <authorList>
            <person name="Zhou Z."/>
            <person name="Liu Y."/>
            <person name="Xu W."/>
            <person name="Pan J."/>
            <person name="Luo Z.H."/>
            <person name="Li M."/>
        </authorList>
    </citation>
    <scope>NUCLEOTIDE SEQUENCE [LARGE SCALE GENOMIC DNA]</scope>
    <source>
        <strain evidence="1">HyVt-102</strain>
    </source>
</reference>
<dbReference type="Gene3D" id="1.25.10.10">
    <property type="entry name" value="Leucine-rich Repeat Variant"/>
    <property type="match status" value="1"/>
</dbReference>
<dbReference type="SUPFAM" id="SSF48371">
    <property type="entry name" value="ARM repeat"/>
    <property type="match status" value="1"/>
</dbReference>
<dbReference type="AlphaFoldDB" id="A0A7C0ZIS2"/>
<dbReference type="InterPro" id="IPR016024">
    <property type="entry name" value="ARM-type_fold"/>
</dbReference>
<sequence>MNEKRFSRLKETLKTGGLNEKLSALEELKEEDSAKVNNLLLTLLSSESWTLRNRVCEILAERGEKLGDRLINILNTGVWYSRAAAARTLGLIGKISYIPELLKYKDDSNEVVREEVRNAIKNIVEKNEFNRIQEEFDLDTQEMVREIAGIEYEY</sequence>
<name>A0A7C0ZIS2_UNCW3</name>
<accession>A0A7C0ZIS2</accession>
<evidence type="ECO:0008006" key="2">
    <source>
        <dbReference type="Google" id="ProtNLM"/>
    </source>
</evidence>
<gene>
    <name evidence="1" type="ORF">ENF18_08965</name>
</gene>
<evidence type="ECO:0000313" key="1">
    <source>
        <dbReference type="EMBL" id="HDI83903.1"/>
    </source>
</evidence>
<comment type="caution">
    <text evidence="1">The sequence shown here is derived from an EMBL/GenBank/DDBJ whole genome shotgun (WGS) entry which is preliminary data.</text>
</comment>
<organism evidence="1">
    <name type="scientific">candidate division WOR-3 bacterium</name>
    <dbReference type="NCBI Taxonomy" id="2052148"/>
    <lineage>
        <taxon>Bacteria</taxon>
        <taxon>Bacteria division WOR-3</taxon>
    </lineage>
</organism>
<dbReference type="InterPro" id="IPR011989">
    <property type="entry name" value="ARM-like"/>
</dbReference>
<protein>
    <recommendedName>
        <fullName evidence="2">HEAT repeat domain-containing protein</fullName>
    </recommendedName>
</protein>
<dbReference type="Pfam" id="PF13646">
    <property type="entry name" value="HEAT_2"/>
    <property type="match status" value="1"/>
</dbReference>